<evidence type="ECO:0000313" key="3">
    <source>
        <dbReference type="EMBL" id="CAK9056461.1"/>
    </source>
</evidence>
<evidence type="ECO:0000313" key="5">
    <source>
        <dbReference type="Proteomes" id="UP001642464"/>
    </source>
</evidence>
<evidence type="ECO:0000256" key="1">
    <source>
        <dbReference type="SAM" id="MobiDB-lite"/>
    </source>
</evidence>
<reference evidence="4 5" key="1">
    <citation type="submission" date="2024-02" db="EMBL/GenBank/DDBJ databases">
        <authorList>
            <person name="Chen Y."/>
            <person name="Shah S."/>
            <person name="Dougan E. K."/>
            <person name="Thang M."/>
            <person name="Chan C."/>
        </authorList>
    </citation>
    <scope>NUCLEOTIDE SEQUENCE [LARGE SCALE GENOMIC DNA]</scope>
</reference>
<comment type="caution">
    <text evidence="4">The sequence shown here is derived from an EMBL/GenBank/DDBJ whole genome shotgun (WGS) entry which is preliminary data.</text>
</comment>
<feature type="region of interest" description="Disordered" evidence="1">
    <location>
        <begin position="978"/>
        <end position="1009"/>
    </location>
</feature>
<feature type="chain" id="PRO_5045029356" evidence="2">
    <location>
        <begin position="27"/>
        <end position="1084"/>
    </location>
</feature>
<evidence type="ECO:0000313" key="4">
    <source>
        <dbReference type="EMBL" id="CAK9056553.1"/>
    </source>
</evidence>
<keyword evidence="5" id="KW-1185">Reference proteome</keyword>
<feature type="compositionally biased region" description="Acidic residues" evidence="1">
    <location>
        <begin position="1058"/>
        <end position="1084"/>
    </location>
</feature>
<protein>
    <submittedName>
        <fullName evidence="4">Uncharacterized protein</fullName>
    </submittedName>
</protein>
<keyword evidence="2" id="KW-0732">Signal</keyword>
<dbReference type="EMBL" id="CAXAMM010025102">
    <property type="protein sequence ID" value="CAK9056461.1"/>
    <property type="molecule type" value="Genomic_DNA"/>
</dbReference>
<gene>
    <name evidence="3" type="ORF">SCF082_LOCUS30415</name>
    <name evidence="4" type="ORF">SCF082_LOCUS30469</name>
</gene>
<dbReference type="Proteomes" id="UP001642464">
    <property type="component" value="Unassembled WGS sequence"/>
</dbReference>
<organism evidence="4 5">
    <name type="scientific">Durusdinium trenchii</name>
    <dbReference type="NCBI Taxonomy" id="1381693"/>
    <lineage>
        <taxon>Eukaryota</taxon>
        <taxon>Sar</taxon>
        <taxon>Alveolata</taxon>
        <taxon>Dinophyceae</taxon>
        <taxon>Suessiales</taxon>
        <taxon>Symbiodiniaceae</taxon>
        <taxon>Durusdinium</taxon>
    </lineage>
</organism>
<feature type="signal peptide" evidence="2">
    <location>
        <begin position="1"/>
        <end position="26"/>
    </location>
</feature>
<sequence>MAWSPMCLYTWHAFWFFCHSLIACHSLPTNIACTFESTDWCGWYYPGGTWGNAPMYWYRRRSIDRENFMVLSGPCASTGGCVTSPNHPHNYGNSESCEILAPEEPLYFTQFATEEGKDALTFGGQAYSGSAGPPQGATTSAMILWRSDAAATASGCVTSPNHPNNYSNSESCEILAPEEPLYFTQFATEEGRDVLTFDGQAYSGSAGPPQGATTSLMILWNCDGNQRSAFDKAAVPAAFMACVMSSCVASPNYPSNYGNDESCEILAPEEPLYFTDFGTDYGSRRFSRVTQAVNDGASAPPVDLRYLNRPGVEAEVATCRSDILSFLSEIYNSIAETLPDFRDDTFDVETSLEIVKPDVDTADPYSEATAADIHMRTWIKLLCLTSDRISDQFFHLPPAEYHANDVILRNPLYGMSVAADDLEAWVNDQLMPVCRKQQAPRAIRISQALRFGGFLRARVLFTFPSVPIQVLASFGDRSDDDFEEKVQLEEKPARRKVKEQEKIECISLFAGVGGLDVGLSPPDAQLSAKIPFSQQLGDLEDLILRKIGSMQASAPPVIDAFPSCSFWAERPWNQESAVVLERLPEWRGSLTLQGLGRGVDNGLKQGDGVRGRQWLRDNVVKIGGPDLYFNAKYASKLEFAQWLDQAFPCDDRLTTGDSFAVHFEIRSDMGLSGFIEPEQLLLLSELYLCDGFKTNSDMAGVERLAIVSKLDSSFLESTYTDLPCLPDAGDLLPPFSVAYVKGYRRSVTALIVAEAVRCLNILDEVSENYKALLLIQRMILDWDKLPPSLRKPWNVKDTTTLHSACAGYLHFMSVLQRKIPKADYDSSAAGLREQFLSGFLDVEILQTLESSAPKGQNFTRQWMTKNAHLVETEDTMSSAVRDLMKFVGEKPDGGETSLATKGRQLWLEFGRAVVKQKLEDKWKNLRYIAFIRDQHKDVVQMVEESVYTWLPSSVLDKFARGTEQFNAVMDFDKDLKKKWPEPNAAHQPPPPTSKGPTTDYSQEQERPKEVISAQELVKAQLEAGQTIDYCKDMAALKSQIPVSETSQIRVEGAAADDGAGDDDDMEPEGEEEEQREEDAPENVD</sequence>
<accession>A0ABP0MZH3</accession>
<name>A0ABP0MZH3_9DINO</name>
<evidence type="ECO:0000256" key="2">
    <source>
        <dbReference type="SAM" id="SignalP"/>
    </source>
</evidence>
<feature type="region of interest" description="Disordered" evidence="1">
    <location>
        <begin position="1041"/>
        <end position="1084"/>
    </location>
</feature>
<proteinExistence type="predicted"/>
<dbReference type="EMBL" id="CAXAMM010025158">
    <property type="protein sequence ID" value="CAK9056553.1"/>
    <property type="molecule type" value="Genomic_DNA"/>
</dbReference>